<gene>
    <name evidence="2" type="ORF">SAMN02982922_0108</name>
</gene>
<evidence type="ECO:0000256" key="1">
    <source>
        <dbReference type="SAM" id="Phobius"/>
    </source>
</evidence>
<sequence>MKSDWRNNQLPPPEGSEDRPDGFLSIAILAFAIVAPLVYFGPQLGTVEARIVDLYQTADRWVAPIREFVLGQERHDDQ</sequence>
<dbReference type="Proteomes" id="UP000193083">
    <property type="component" value="Unassembled WGS sequence"/>
</dbReference>
<protein>
    <submittedName>
        <fullName evidence="2">Uncharacterized protein</fullName>
    </submittedName>
</protein>
<keyword evidence="1" id="KW-0812">Transmembrane</keyword>
<dbReference type="EMBL" id="FXBL01000002">
    <property type="protein sequence ID" value="SMH26267.1"/>
    <property type="molecule type" value="Genomic_DNA"/>
</dbReference>
<evidence type="ECO:0000313" key="2">
    <source>
        <dbReference type="EMBL" id="SMH26267.1"/>
    </source>
</evidence>
<keyword evidence="3" id="KW-1185">Reference proteome</keyword>
<evidence type="ECO:0000313" key="3">
    <source>
        <dbReference type="Proteomes" id="UP000193083"/>
    </source>
</evidence>
<dbReference type="OrthoDB" id="8085190at2"/>
<feature type="transmembrane region" description="Helical" evidence="1">
    <location>
        <begin position="22"/>
        <end position="40"/>
    </location>
</feature>
<proteinExistence type="predicted"/>
<dbReference type="RefSeq" id="WP_139832108.1">
    <property type="nucleotide sequence ID" value="NZ_FXBL01000002.1"/>
</dbReference>
<name>A0A1X7MQ62_9HYPH</name>
<organism evidence="2 3">
    <name type="scientific">Mesorhizobium australicum</name>
    <dbReference type="NCBI Taxonomy" id="536018"/>
    <lineage>
        <taxon>Bacteria</taxon>
        <taxon>Pseudomonadati</taxon>
        <taxon>Pseudomonadota</taxon>
        <taxon>Alphaproteobacteria</taxon>
        <taxon>Hyphomicrobiales</taxon>
        <taxon>Phyllobacteriaceae</taxon>
        <taxon>Mesorhizobium</taxon>
    </lineage>
</organism>
<dbReference type="AlphaFoldDB" id="A0A1X7MQ62"/>
<accession>A0A1X7MQ62</accession>
<keyword evidence="1" id="KW-0472">Membrane</keyword>
<reference evidence="3" key="1">
    <citation type="submission" date="2017-04" db="EMBL/GenBank/DDBJ databases">
        <authorList>
            <person name="Varghese N."/>
            <person name="Submissions S."/>
        </authorList>
    </citation>
    <scope>NUCLEOTIDE SEQUENCE [LARGE SCALE GENOMIC DNA]</scope>
    <source>
        <strain evidence="3">B5P</strain>
    </source>
</reference>
<keyword evidence="1" id="KW-1133">Transmembrane helix</keyword>